<dbReference type="RefSeq" id="WP_216939961.1">
    <property type="nucleotide sequence ID" value="NZ_CP077062.1"/>
</dbReference>
<dbReference type="EMBL" id="CP077062">
    <property type="protein sequence ID" value="QWZ08471.1"/>
    <property type="molecule type" value="Genomic_DNA"/>
</dbReference>
<dbReference type="KEGG" id="nps:KRR39_00925"/>
<dbReference type="Proteomes" id="UP000683575">
    <property type="component" value="Chromosome"/>
</dbReference>
<evidence type="ECO:0000313" key="2">
    <source>
        <dbReference type="Proteomes" id="UP000683575"/>
    </source>
</evidence>
<dbReference type="PIRSF" id="PIRSF008546">
    <property type="entry name" value="UCP008546"/>
    <property type="match status" value="1"/>
</dbReference>
<evidence type="ECO:0000313" key="1">
    <source>
        <dbReference type="EMBL" id="QWZ08471.1"/>
    </source>
</evidence>
<proteinExistence type="predicted"/>
<dbReference type="InterPro" id="IPR014937">
    <property type="entry name" value="DUF1810"/>
</dbReference>
<gene>
    <name evidence="1" type="ORF">KRR39_00925</name>
</gene>
<reference evidence="1" key="1">
    <citation type="submission" date="2021-06" db="EMBL/GenBank/DDBJ databases">
        <title>Complete genome sequence of Nocardioides sp. G188.</title>
        <authorList>
            <person name="Im W.-T."/>
        </authorList>
    </citation>
    <scope>NUCLEOTIDE SEQUENCE</scope>
    <source>
        <strain evidence="1">G188</strain>
    </source>
</reference>
<dbReference type="AlphaFoldDB" id="A0A975SYY6"/>
<accession>A0A975SYY6</accession>
<keyword evidence="2" id="KW-1185">Reference proteome</keyword>
<protein>
    <submittedName>
        <fullName evidence="1">DUF1810 domain-containing protein</fullName>
    </submittedName>
</protein>
<name>A0A975SYY6_9ACTN</name>
<organism evidence="1 2">
    <name type="scientific">Nocardioides panacis</name>
    <dbReference type="NCBI Taxonomy" id="2849501"/>
    <lineage>
        <taxon>Bacteria</taxon>
        <taxon>Bacillati</taxon>
        <taxon>Actinomycetota</taxon>
        <taxon>Actinomycetes</taxon>
        <taxon>Propionibacteriales</taxon>
        <taxon>Nocardioidaceae</taxon>
        <taxon>Nocardioides</taxon>
    </lineage>
</organism>
<sequence length="150" mass="17080">MDDAHDRDPAEQDPFDLHRFVTAQDTDDTYATALGELRRGRKRSHWMWFVFPQVSGLGRSAVAKHFELSGADEARAYLAHPVLGPRLRECARAMTELPGRDAVEVLGPVDAAKLRSSMTLFGYVDQEPVFTEVLDRYFDGQRDEETLRRL</sequence>
<dbReference type="Pfam" id="PF08837">
    <property type="entry name" value="DUF1810"/>
    <property type="match status" value="1"/>
</dbReference>